<dbReference type="InterPro" id="IPR023393">
    <property type="entry name" value="START-like_dom_sf"/>
</dbReference>
<evidence type="ECO:0000313" key="2">
    <source>
        <dbReference type="Proteomes" id="UP000257143"/>
    </source>
</evidence>
<protein>
    <recommendedName>
        <fullName evidence="3">Polyketide cyclase</fullName>
    </recommendedName>
</protein>
<reference evidence="2" key="1">
    <citation type="submission" date="2017-11" db="EMBL/GenBank/DDBJ databases">
        <authorList>
            <person name="Zhu W."/>
        </authorList>
    </citation>
    <scope>NUCLEOTIDE SEQUENCE [LARGE SCALE GENOMIC DNA]</scope>
    <source>
        <strain evidence="2">CAU 1183</strain>
    </source>
</reference>
<keyword evidence="2" id="KW-1185">Reference proteome</keyword>
<evidence type="ECO:0008006" key="3">
    <source>
        <dbReference type="Google" id="ProtNLM"/>
    </source>
</evidence>
<dbReference type="Proteomes" id="UP000257143">
    <property type="component" value="Unassembled WGS sequence"/>
</dbReference>
<dbReference type="AlphaFoldDB" id="A0A3D8PIB4"/>
<sequence length="150" mass="17057">MIQFSNSLNINKNIQNVFDFLGRLENFSTWNYAVESISRAHSSEGVVGSRYILKRNQGMQGLEEITVEEFIPLSKLSFVARGNYFSYKMMYELTPKGGDVTLLTNKAELTPLGASNMIFNIMQNKIKSEVKGNLLVLKDTLESNRELFMV</sequence>
<gene>
    <name evidence="1" type="ORF">CWR48_19565</name>
</gene>
<dbReference type="Gene3D" id="3.30.530.20">
    <property type="match status" value="1"/>
</dbReference>
<accession>A0A3D8PIB4</accession>
<proteinExistence type="predicted"/>
<dbReference type="RefSeq" id="WP_115774984.1">
    <property type="nucleotide sequence ID" value="NZ_PIOC01000033.1"/>
</dbReference>
<dbReference type="InterPro" id="IPR019587">
    <property type="entry name" value="Polyketide_cyclase/dehydratase"/>
</dbReference>
<comment type="caution">
    <text evidence="1">The sequence shown here is derived from an EMBL/GenBank/DDBJ whole genome shotgun (WGS) entry which is preliminary data.</text>
</comment>
<dbReference type="EMBL" id="PIOC01000033">
    <property type="protein sequence ID" value="RDW15227.1"/>
    <property type="molecule type" value="Genomic_DNA"/>
</dbReference>
<evidence type="ECO:0000313" key="1">
    <source>
        <dbReference type="EMBL" id="RDW15227.1"/>
    </source>
</evidence>
<organism evidence="1 2">
    <name type="scientific">Oceanobacillus arenosus</name>
    <dbReference type="NCBI Taxonomy" id="1229153"/>
    <lineage>
        <taxon>Bacteria</taxon>
        <taxon>Bacillati</taxon>
        <taxon>Bacillota</taxon>
        <taxon>Bacilli</taxon>
        <taxon>Bacillales</taxon>
        <taxon>Bacillaceae</taxon>
        <taxon>Oceanobacillus</taxon>
    </lineage>
</organism>
<dbReference type="Pfam" id="PF10604">
    <property type="entry name" value="Polyketide_cyc2"/>
    <property type="match status" value="1"/>
</dbReference>
<dbReference type="SUPFAM" id="SSF55961">
    <property type="entry name" value="Bet v1-like"/>
    <property type="match status" value="1"/>
</dbReference>
<dbReference type="OrthoDB" id="2605243at2"/>
<name>A0A3D8PIB4_9BACI</name>